<evidence type="ECO:0000313" key="2">
    <source>
        <dbReference type="EMBL" id="AAV94916.1"/>
    </source>
</evidence>
<protein>
    <recommendedName>
        <fullName evidence="4">DUF2254 domain-containing protein</fullName>
    </recommendedName>
</protein>
<evidence type="ECO:0008006" key="4">
    <source>
        <dbReference type="Google" id="ProtNLM"/>
    </source>
</evidence>
<feature type="transmembrane region" description="Helical" evidence="1">
    <location>
        <begin position="133"/>
        <end position="155"/>
    </location>
</feature>
<dbReference type="HOGENOM" id="CLU_032303_0_0_5"/>
<dbReference type="eggNOG" id="COG4325">
    <property type="taxonomic scope" value="Bacteria"/>
</dbReference>
<keyword evidence="3" id="KW-1185">Reference proteome</keyword>
<name>Q5LSY5_RUEPO</name>
<keyword evidence="1" id="KW-0812">Transmembrane</keyword>
<sequence length="416" mass="44784">MRDKFLNIARRMLRLLYVRIILIAALSLMSVPLAALLGDLIPPGLADRIGAAAVDPILATLATSMLAVTTFSLTVMTGAHRAAWSQWGPRTHVILKDDTATHSILAVFVGAYLFAMSGMVLRRTPIFGEQESVALFAMTMVVIALIVVSIIRWIAHLEDLGSFGETLAQVERRTAVSLRALARTPCYGAHALTEEIALPENGQVIGARGPGYVQQIFVESLQQLASQAEGRIYVTVSVGDYVQEGQELARFDTREVSEEDASAARRAFAIEGARTFVQDPLFGLSVMGDMACRALSPGINDPATAITVIDRLSSLLLLAEPERGARDAPDCDRIWLRPLPAEALFAETFDRIARDGASVIEVQLAVQRALAAVSARAEGALLQAARRSAARSLARGLEGLSGAEDRERLQRASLGS</sequence>
<dbReference type="Proteomes" id="UP000001023">
    <property type="component" value="Chromosome"/>
</dbReference>
<evidence type="ECO:0000313" key="3">
    <source>
        <dbReference type="Proteomes" id="UP000001023"/>
    </source>
</evidence>
<feature type="transmembrane region" description="Helical" evidence="1">
    <location>
        <begin position="57"/>
        <end position="79"/>
    </location>
</feature>
<dbReference type="EMBL" id="CP000031">
    <property type="protein sequence ID" value="AAV94916.1"/>
    <property type="molecule type" value="Genomic_DNA"/>
</dbReference>
<feature type="transmembrane region" description="Helical" evidence="1">
    <location>
        <begin position="100"/>
        <end position="121"/>
    </location>
</feature>
<evidence type="ECO:0000256" key="1">
    <source>
        <dbReference type="SAM" id="Phobius"/>
    </source>
</evidence>
<dbReference type="AlphaFoldDB" id="Q5LSY5"/>
<dbReference type="STRING" id="246200.SPO1629"/>
<keyword evidence="1" id="KW-0472">Membrane</keyword>
<dbReference type="KEGG" id="sil:SPO1629"/>
<reference evidence="2 3" key="2">
    <citation type="journal article" date="2014" name="Stand. Genomic Sci.">
        <title>An updated genome annotation for the model marine bacterium Ruegeria pomeroyi DSS-3.</title>
        <authorList>
            <person name="Rivers A.R."/>
            <person name="Smith C.B."/>
            <person name="Moran M.A."/>
        </authorList>
    </citation>
    <scope>GENOME REANNOTATION</scope>
    <source>
        <strain evidence="3">ATCC 700808 / DSM 15171 / DSS-3</strain>
    </source>
</reference>
<organism evidence="2 3">
    <name type="scientific">Ruegeria pomeroyi (strain ATCC 700808 / DSM 15171 / DSS-3)</name>
    <name type="common">Silicibacter pomeroyi</name>
    <dbReference type="NCBI Taxonomy" id="246200"/>
    <lineage>
        <taxon>Bacteria</taxon>
        <taxon>Pseudomonadati</taxon>
        <taxon>Pseudomonadota</taxon>
        <taxon>Alphaproteobacteria</taxon>
        <taxon>Rhodobacterales</taxon>
        <taxon>Roseobacteraceae</taxon>
        <taxon>Ruegeria</taxon>
    </lineage>
</organism>
<feature type="transmembrane region" description="Helical" evidence="1">
    <location>
        <begin position="12"/>
        <end position="37"/>
    </location>
</feature>
<keyword evidence="1" id="KW-1133">Transmembrane helix</keyword>
<dbReference type="Pfam" id="PF10011">
    <property type="entry name" value="DUF2254"/>
    <property type="match status" value="1"/>
</dbReference>
<dbReference type="InterPro" id="IPR018723">
    <property type="entry name" value="DUF2254_membrane"/>
</dbReference>
<dbReference type="PaxDb" id="246200-SPO1629"/>
<accession>Q5LSY5</accession>
<proteinExistence type="predicted"/>
<gene>
    <name evidence="2" type="ordered locus">SPO1629</name>
</gene>
<reference evidence="2 3" key="1">
    <citation type="journal article" date="2004" name="Nature">
        <title>Genome sequence of Silicibacter pomeroyi reveals adaptations to the marine environment.</title>
        <authorList>
            <person name="Moran M.A."/>
            <person name="Buchan A."/>
            <person name="Gonzalez J.M."/>
            <person name="Heidelberg J.F."/>
            <person name="Whitman W.B."/>
            <person name="Kiene R.P."/>
            <person name="Henriksen J.R."/>
            <person name="King G.M."/>
            <person name="Belas R."/>
            <person name="Fuqua C."/>
            <person name="Brinkac L."/>
            <person name="Lewis M."/>
            <person name="Johri S."/>
            <person name="Weaver B."/>
            <person name="Pai G."/>
            <person name="Eisen J.A."/>
            <person name="Rahe E."/>
            <person name="Sheldon W.M."/>
            <person name="Ye W."/>
            <person name="Miller T.R."/>
            <person name="Carlton J."/>
            <person name="Rasko D.A."/>
            <person name="Paulsen I.T."/>
            <person name="Ren Q."/>
            <person name="Daugherty S.C."/>
            <person name="Deboy R.T."/>
            <person name="Dodson R.J."/>
            <person name="Durkin A.S."/>
            <person name="Madupu R."/>
            <person name="Nelson W.C."/>
            <person name="Sullivan S.A."/>
            <person name="Rosovitz M.J."/>
            <person name="Haft D.H."/>
            <person name="Selengut J."/>
            <person name="Ward N."/>
        </authorList>
    </citation>
    <scope>NUCLEOTIDE SEQUENCE [LARGE SCALE GENOMIC DNA]</scope>
    <source>
        <strain evidence="3">ATCC 700808 / DSM 15171 / DSS-3</strain>
    </source>
</reference>